<organism evidence="2 3">
    <name type="scientific">Streptomyces roseoverticillatus</name>
    <dbReference type="NCBI Taxonomy" id="66429"/>
    <lineage>
        <taxon>Bacteria</taxon>
        <taxon>Bacillati</taxon>
        <taxon>Actinomycetota</taxon>
        <taxon>Actinomycetes</taxon>
        <taxon>Kitasatosporales</taxon>
        <taxon>Streptomycetaceae</taxon>
        <taxon>Streptomyces</taxon>
    </lineage>
</organism>
<feature type="region of interest" description="Disordered" evidence="1">
    <location>
        <begin position="82"/>
        <end position="102"/>
    </location>
</feature>
<reference evidence="2 3" key="1">
    <citation type="submission" date="2024-06" db="EMBL/GenBank/DDBJ databases">
        <title>The Natural Products Discovery Center: Release of the First 8490 Sequenced Strains for Exploring Actinobacteria Biosynthetic Diversity.</title>
        <authorList>
            <person name="Kalkreuter E."/>
            <person name="Kautsar S.A."/>
            <person name="Yang D."/>
            <person name="Bader C.D."/>
            <person name="Teijaro C.N."/>
            <person name="Fluegel L."/>
            <person name="Davis C.M."/>
            <person name="Simpson J.R."/>
            <person name="Lauterbach L."/>
            <person name="Steele A.D."/>
            <person name="Gui C."/>
            <person name="Meng S."/>
            <person name="Li G."/>
            <person name="Viehrig K."/>
            <person name="Ye F."/>
            <person name="Su P."/>
            <person name="Kiefer A.F."/>
            <person name="Nichols A."/>
            <person name="Cepeda A.J."/>
            <person name="Yan W."/>
            <person name="Fan B."/>
            <person name="Jiang Y."/>
            <person name="Adhikari A."/>
            <person name="Zheng C.-J."/>
            <person name="Schuster L."/>
            <person name="Cowan T.M."/>
            <person name="Smanski M.J."/>
            <person name="Chevrette M.G."/>
            <person name="De Carvalho L.P.S."/>
            <person name="Shen B."/>
        </authorList>
    </citation>
    <scope>NUCLEOTIDE SEQUENCE [LARGE SCALE GENOMIC DNA]</scope>
    <source>
        <strain evidence="2 3">NPDC053791</strain>
    </source>
</reference>
<evidence type="ECO:0000256" key="1">
    <source>
        <dbReference type="SAM" id="MobiDB-lite"/>
    </source>
</evidence>
<proteinExistence type="predicted"/>
<dbReference type="RefSeq" id="WP_366088691.1">
    <property type="nucleotide sequence ID" value="NZ_JBFASG010000017.1"/>
</dbReference>
<gene>
    <name evidence="2" type="ORF">AB0L03_18520</name>
</gene>
<dbReference type="Proteomes" id="UP001552479">
    <property type="component" value="Unassembled WGS sequence"/>
</dbReference>
<name>A0ABV3IWH4_9ACTN</name>
<feature type="region of interest" description="Disordered" evidence="1">
    <location>
        <begin position="238"/>
        <end position="260"/>
    </location>
</feature>
<accession>A0ABV3IWH4</accession>
<dbReference type="EMBL" id="JBFASG010000017">
    <property type="protein sequence ID" value="MEV4924811.1"/>
    <property type="molecule type" value="Genomic_DNA"/>
</dbReference>
<keyword evidence="3" id="KW-1185">Reference proteome</keyword>
<feature type="compositionally biased region" description="Basic and acidic residues" evidence="1">
    <location>
        <begin position="89"/>
        <end position="99"/>
    </location>
</feature>
<protein>
    <recommendedName>
        <fullName evidence="4">Lipoprotein</fullName>
    </recommendedName>
</protein>
<sequence length="353" mass="37956">METHTPQEPPTAPADTPAPTAGASRKVVVRRSLIGVAAVATVSWACSAVSDFFENLGGGPVRSAADYRKQDINTREAGRGIISDLRPGAGDRDRMHEEGSTSCVDDLGFDDNGVTRKQPHYTWGLHYSGEADYLADLAKLRAVWEHRGWKTEDQPATEPLNPDRPTPRWPGIRTTDDHGVAIAIRIDWYTGKPTLSADGGCIRYQRGNGVTARKRTGAADSKSPARQGTVTYDDGVRVSIGPVRPMTPTPDATGDGTPAAHTYRVPVTVTNLSGAPVELRSYDIGSHAGANPGVTRLSSYPAELNSGGPHVVPEGESTRLEYVYTAETKPSHLDLTYGPGELHTPYPWRLSVP</sequence>
<feature type="region of interest" description="Disordered" evidence="1">
    <location>
        <begin position="1"/>
        <end position="23"/>
    </location>
</feature>
<evidence type="ECO:0000313" key="2">
    <source>
        <dbReference type="EMBL" id="MEV4924811.1"/>
    </source>
</evidence>
<evidence type="ECO:0008006" key="4">
    <source>
        <dbReference type="Google" id="ProtNLM"/>
    </source>
</evidence>
<comment type="caution">
    <text evidence="2">The sequence shown here is derived from an EMBL/GenBank/DDBJ whole genome shotgun (WGS) entry which is preliminary data.</text>
</comment>
<feature type="compositionally biased region" description="Low complexity" evidence="1">
    <location>
        <begin position="249"/>
        <end position="260"/>
    </location>
</feature>
<evidence type="ECO:0000313" key="3">
    <source>
        <dbReference type="Proteomes" id="UP001552479"/>
    </source>
</evidence>
<feature type="region of interest" description="Disordered" evidence="1">
    <location>
        <begin position="152"/>
        <end position="174"/>
    </location>
</feature>